<name>A0A1I7WES6_HETBA</name>
<dbReference type="WBParaSite" id="Hba_03423">
    <property type="protein sequence ID" value="Hba_03423"/>
    <property type="gene ID" value="Hba_03423"/>
</dbReference>
<evidence type="ECO:0000256" key="1">
    <source>
        <dbReference type="SAM" id="MobiDB-lite"/>
    </source>
</evidence>
<organism evidence="2 3">
    <name type="scientific">Heterorhabditis bacteriophora</name>
    <name type="common">Entomopathogenic nematode worm</name>
    <dbReference type="NCBI Taxonomy" id="37862"/>
    <lineage>
        <taxon>Eukaryota</taxon>
        <taxon>Metazoa</taxon>
        <taxon>Ecdysozoa</taxon>
        <taxon>Nematoda</taxon>
        <taxon>Chromadorea</taxon>
        <taxon>Rhabditida</taxon>
        <taxon>Rhabditina</taxon>
        <taxon>Rhabditomorpha</taxon>
        <taxon>Strongyloidea</taxon>
        <taxon>Heterorhabditidae</taxon>
        <taxon>Heterorhabditis</taxon>
    </lineage>
</organism>
<sequence>MTSPYFLIFESSRSSSAPKCRTLQERPKLSHSSPEGEGGVEPLKN</sequence>
<dbReference type="AlphaFoldDB" id="A0A1I7WES6"/>
<feature type="region of interest" description="Disordered" evidence="1">
    <location>
        <begin position="12"/>
        <end position="45"/>
    </location>
</feature>
<accession>A0A1I7WES6</accession>
<reference evidence="3" key="1">
    <citation type="submission" date="2016-11" db="UniProtKB">
        <authorList>
            <consortium name="WormBaseParasite"/>
        </authorList>
    </citation>
    <scope>IDENTIFICATION</scope>
</reference>
<dbReference type="Proteomes" id="UP000095283">
    <property type="component" value="Unplaced"/>
</dbReference>
<evidence type="ECO:0000313" key="3">
    <source>
        <dbReference type="WBParaSite" id="Hba_03423"/>
    </source>
</evidence>
<proteinExistence type="predicted"/>
<keyword evidence="2" id="KW-1185">Reference proteome</keyword>
<protein>
    <submittedName>
        <fullName evidence="3">Uncharacterized protein</fullName>
    </submittedName>
</protein>
<evidence type="ECO:0000313" key="2">
    <source>
        <dbReference type="Proteomes" id="UP000095283"/>
    </source>
</evidence>